<organism evidence="1 2">
    <name type="scientific">Trichonephila clavata</name>
    <name type="common">Joro spider</name>
    <name type="synonym">Nephila clavata</name>
    <dbReference type="NCBI Taxonomy" id="2740835"/>
    <lineage>
        <taxon>Eukaryota</taxon>
        <taxon>Metazoa</taxon>
        <taxon>Ecdysozoa</taxon>
        <taxon>Arthropoda</taxon>
        <taxon>Chelicerata</taxon>
        <taxon>Arachnida</taxon>
        <taxon>Araneae</taxon>
        <taxon>Araneomorphae</taxon>
        <taxon>Entelegynae</taxon>
        <taxon>Araneoidea</taxon>
        <taxon>Nephilidae</taxon>
        <taxon>Trichonephila</taxon>
    </lineage>
</organism>
<reference evidence="1" key="1">
    <citation type="submission" date="2020-07" db="EMBL/GenBank/DDBJ databases">
        <title>Multicomponent nature underlies the extraordinary mechanical properties of spider dragline silk.</title>
        <authorList>
            <person name="Kono N."/>
            <person name="Nakamura H."/>
            <person name="Mori M."/>
            <person name="Yoshida Y."/>
            <person name="Ohtoshi R."/>
            <person name="Malay A.D."/>
            <person name="Moran D.A.P."/>
            <person name="Tomita M."/>
            <person name="Numata K."/>
            <person name="Arakawa K."/>
        </authorList>
    </citation>
    <scope>NUCLEOTIDE SEQUENCE</scope>
</reference>
<evidence type="ECO:0000313" key="1">
    <source>
        <dbReference type="EMBL" id="GFQ90882.1"/>
    </source>
</evidence>
<protein>
    <submittedName>
        <fullName evidence="1">Uncharacterized protein</fullName>
    </submittedName>
</protein>
<proteinExistence type="predicted"/>
<dbReference type="AlphaFoldDB" id="A0A8X6FXU0"/>
<dbReference type="Proteomes" id="UP000887116">
    <property type="component" value="Unassembled WGS sequence"/>
</dbReference>
<accession>A0A8X6FXU0</accession>
<evidence type="ECO:0000313" key="2">
    <source>
        <dbReference type="Proteomes" id="UP000887116"/>
    </source>
</evidence>
<dbReference type="EMBL" id="BMAO01033646">
    <property type="protein sequence ID" value="GFQ90882.1"/>
    <property type="molecule type" value="Genomic_DNA"/>
</dbReference>
<keyword evidence="2" id="KW-1185">Reference proteome</keyword>
<sequence>MVPRIDGQTINISYFSSYKIRNSTIEIYLDDLTEAEAKPIEITKARILQRSHTIVYKTRLKSWEGMGKGFLKSSFQRSMSFNLRFQRSNAILKNPHRELPGVLKSSPGLISLFLK</sequence>
<gene>
    <name evidence="1" type="ORF">TNCT_504231</name>
</gene>
<comment type="caution">
    <text evidence="1">The sequence shown here is derived from an EMBL/GenBank/DDBJ whole genome shotgun (WGS) entry which is preliminary data.</text>
</comment>
<name>A0A8X6FXU0_TRICU</name>